<dbReference type="RefSeq" id="WP_036122611.1">
    <property type="nucleotide sequence ID" value="NZ_BMET01000006.1"/>
</dbReference>
<dbReference type="InterPro" id="IPR029068">
    <property type="entry name" value="Glyas_Bleomycin-R_OHBP_Dase"/>
</dbReference>
<dbReference type="EMBL" id="JPFK01000007">
    <property type="protein sequence ID" value="KFB00791.1"/>
    <property type="molecule type" value="Genomic_DNA"/>
</dbReference>
<dbReference type="InterPro" id="IPR052164">
    <property type="entry name" value="Anthracycline_SecMetBiosynth"/>
</dbReference>
<proteinExistence type="predicted"/>
<reference evidence="3" key="2">
    <citation type="submission" date="2014-07" db="EMBL/GenBank/DDBJ databases">
        <title>Genome sequence of Mangrovimonas yunxiaonensis.</title>
        <authorList>
            <person name="Li Y."/>
            <person name="Zheng T."/>
        </authorList>
    </citation>
    <scope>NUCLEOTIDE SEQUENCE [LARGE SCALE GENOMIC DNA]</scope>
    <source>
        <strain evidence="3">LY01</strain>
    </source>
</reference>
<dbReference type="Gene3D" id="3.10.180.10">
    <property type="entry name" value="2,3-Dihydroxybiphenyl 1,2-Dioxygenase, domain 1"/>
    <property type="match status" value="1"/>
</dbReference>
<sequence>MTHNMVGWFEIPVLDMERAKTFYETVFKISIQVVDFDGLLMGWFPDRGQAHGANGTLIKQATYVPSEKGTLVYFISEDVNNELNRVVAAGGKLYQPKTQISPEHGFMGAFIDTEGNRVALHSVK</sequence>
<protein>
    <submittedName>
        <fullName evidence="2">Glyoxalase</fullName>
    </submittedName>
</protein>
<dbReference type="InterPro" id="IPR037523">
    <property type="entry name" value="VOC_core"/>
</dbReference>
<evidence type="ECO:0000313" key="2">
    <source>
        <dbReference type="EMBL" id="KFB00791.1"/>
    </source>
</evidence>
<name>A0A084TJA5_9FLAO</name>
<dbReference type="eggNOG" id="COG3324">
    <property type="taxonomic scope" value="Bacteria"/>
</dbReference>
<dbReference type="CDD" id="cd07247">
    <property type="entry name" value="SgaA_N_like"/>
    <property type="match status" value="1"/>
</dbReference>
<comment type="caution">
    <text evidence="2">The sequence shown here is derived from an EMBL/GenBank/DDBJ whole genome shotgun (WGS) entry which is preliminary data.</text>
</comment>
<gene>
    <name evidence="2" type="ORF">IA57_10080</name>
</gene>
<dbReference type="InterPro" id="IPR053863">
    <property type="entry name" value="Glyoxy/Ble-like_N"/>
</dbReference>
<evidence type="ECO:0000259" key="1">
    <source>
        <dbReference type="PROSITE" id="PS51819"/>
    </source>
</evidence>
<feature type="domain" description="VOC" evidence="1">
    <location>
        <begin position="5"/>
        <end position="123"/>
    </location>
</feature>
<keyword evidence="3" id="KW-1185">Reference proteome</keyword>
<dbReference type="SUPFAM" id="SSF54593">
    <property type="entry name" value="Glyoxalase/Bleomycin resistance protein/Dihydroxybiphenyl dioxygenase"/>
    <property type="match status" value="1"/>
</dbReference>
<dbReference type="AlphaFoldDB" id="A0A084TJA5"/>
<dbReference type="STRING" id="1197477.IA57_10080"/>
<evidence type="ECO:0000313" key="3">
    <source>
        <dbReference type="Proteomes" id="UP000028521"/>
    </source>
</evidence>
<dbReference type="Proteomes" id="UP000028521">
    <property type="component" value="Unassembled WGS sequence"/>
</dbReference>
<dbReference type="PANTHER" id="PTHR33993">
    <property type="entry name" value="GLYOXALASE-RELATED"/>
    <property type="match status" value="1"/>
</dbReference>
<dbReference type="Pfam" id="PF22677">
    <property type="entry name" value="Ble-like_N"/>
    <property type="match status" value="1"/>
</dbReference>
<reference evidence="2 3" key="1">
    <citation type="journal article" date="2014" name="Genome Announc.">
        <title>Draft Genome Sequence of the Algicidal Bacterium Mangrovimonas yunxiaonensis Strain LY01.</title>
        <authorList>
            <person name="Li Y."/>
            <person name="Zhu H."/>
            <person name="Li C."/>
            <person name="Zhang H."/>
            <person name="Chen Z."/>
            <person name="Zheng W."/>
            <person name="Xu H."/>
            <person name="Zheng T."/>
        </authorList>
    </citation>
    <scope>NUCLEOTIDE SEQUENCE [LARGE SCALE GENOMIC DNA]</scope>
    <source>
        <strain evidence="2 3">LY01</strain>
    </source>
</reference>
<accession>A0A084TJA5</accession>
<dbReference type="PROSITE" id="PS51819">
    <property type="entry name" value="VOC"/>
    <property type="match status" value="1"/>
</dbReference>
<dbReference type="PANTHER" id="PTHR33993:SF2">
    <property type="entry name" value="VOC DOMAIN-CONTAINING PROTEIN"/>
    <property type="match status" value="1"/>
</dbReference>
<organism evidence="2 3">
    <name type="scientific">Mangrovimonas yunxiaonensis</name>
    <dbReference type="NCBI Taxonomy" id="1197477"/>
    <lineage>
        <taxon>Bacteria</taxon>
        <taxon>Pseudomonadati</taxon>
        <taxon>Bacteroidota</taxon>
        <taxon>Flavobacteriia</taxon>
        <taxon>Flavobacteriales</taxon>
        <taxon>Flavobacteriaceae</taxon>
        <taxon>Mangrovimonas</taxon>
    </lineage>
</organism>